<dbReference type="InterPro" id="IPR038814">
    <property type="entry name" value="AIM11"/>
</dbReference>
<feature type="transmembrane region" description="Helical" evidence="4">
    <location>
        <begin position="77"/>
        <end position="100"/>
    </location>
</feature>
<accession>A0A1G4JGA9</accession>
<dbReference type="OrthoDB" id="4088121at2759"/>
<comment type="subcellular location">
    <subcellularLocation>
        <location evidence="4">Membrane</location>
        <topology evidence="4">Multi-pass membrane protein</topology>
    </subcellularLocation>
</comment>
<sequence>MKLDSVEVTTREISVHSPEYKQRRRQQMLRFFGATAFTLISARMAFRGVQTRKYLPNMFQLNHKPPPYSYQGEAISALAYGTSLATGGFAMLVLGTCWIADISSFPEFAITAKRLMGNTSESVTSIDDLKTDEDTRKVTEALEKLLRNEPGRK</sequence>
<name>A0A1G4JGA9_9SACH</name>
<proteinExistence type="inferred from homology"/>
<comment type="similarity">
    <text evidence="4">Belongs to the AIM11 family.</text>
</comment>
<keyword evidence="2 4" id="KW-1133">Transmembrane helix</keyword>
<evidence type="ECO:0000256" key="1">
    <source>
        <dbReference type="ARBA" id="ARBA00022692"/>
    </source>
</evidence>
<dbReference type="GO" id="GO:0016020">
    <property type="term" value="C:membrane"/>
    <property type="evidence" value="ECO:0007669"/>
    <property type="project" value="UniProtKB-SubCell"/>
</dbReference>
<keyword evidence="1 4" id="KW-0812">Transmembrane</keyword>
<gene>
    <name evidence="4" type="primary">AIM11</name>
    <name evidence="5" type="ORF">LAMI_0D12508G</name>
</gene>
<protein>
    <recommendedName>
        <fullName evidence="4">Altered inheritance of mitochondria protein 11</fullName>
    </recommendedName>
</protein>
<reference evidence="5 6" key="1">
    <citation type="submission" date="2016-03" db="EMBL/GenBank/DDBJ databases">
        <authorList>
            <person name="Devillers H."/>
        </authorList>
    </citation>
    <scope>NUCLEOTIDE SEQUENCE [LARGE SCALE GENOMIC DNA]</scope>
    <source>
        <strain evidence="5">CBS 11717</strain>
    </source>
</reference>
<keyword evidence="3 4" id="KW-0472">Membrane</keyword>
<dbReference type="PANTHER" id="PTHR39136">
    <property type="entry name" value="ALTERED INHERITANCE OF MITOCHONDRIA PROTEIN 11"/>
    <property type="match status" value="1"/>
</dbReference>
<dbReference type="PANTHER" id="PTHR39136:SF1">
    <property type="entry name" value="ALTERED INHERITANCE OF MITOCHONDRIA PROTEIN 11"/>
    <property type="match status" value="1"/>
</dbReference>
<evidence type="ECO:0000256" key="3">
    <source>
        <dbReference type="ARBA" id="ARBA00023136"/>
    </source>
</evidence>
<dbReference type="Proteomes" id="UP000191024">
    <property type="component" value="Chromosome D"/>
</dbReference>
<feature type="transmembrane region" description="Helical" evidence="4">
    <location>
        <begin position="28"/>
        <end position="46"/>
    </location>
</feature>
<evidence type="ECO:0000313" key="5">
    <source>
        <dbReference type="EMBL" id="SCU89133.1"/>
    </source>
</evidence>
<dbReference type="AlphaFoldDB" id="A0A1G4JGA9"/>
<dbReference type="EMBL" id="LT598463">
    <property type="protein sequence ID" value="SCU89133.1"/>
    <property type="molecule type" value="Genomic_DNA"/>
</dbReference>
<evidence type="ECO:0000256" key="2">
    <source>
        <dbReference type="ARBA" id="ARBA00022989"/>
    </source>
</evidence>
<dbReference type="GO" id="GO:0005739">
    <property type="term" value="C:mitochondrion"/>
    <property type="evidence" value="ECO:0007669"/>
    <property type="project" value="TreeGrafter"/>
</dbReference>
<evidence type="ECO:0000313" key="6">
    <source>
        <dbReference type="Proteomes" id="UP000191024"/>
    </source>
</evidence>
<keyword evidence="6" id="KW-1185">Reference proteome</keyword>
<organism evidence="5 6">
    <name type="scientific">Lachancea mirantina</name>
    <dbReference type="NCBI Taxonomy" id="1230905"/>
    <lineage>
        <taxon>Eukaryota</taxon>
        <taxon>Fungi</taxon>
        <taxon>Dikarya</taxon>
        <taxon>Ascomycota</taxon>
        <taxon>Saccharomycotina</taxon>
        <taxon>Saccharomycetes</taxon>
        <taxon>Saccharomycetales</taxon>
        <taxon>Saccharomycetaceae</taxon>
        <taxon>Lachancea</taxon>
    </lineage>
</organism>
<evidence type="ECO:0000256" key="4">
    <source>
        <dbReference type="RuleBase" id="RU367098"/>
    </source>
</evidence>